<sequence>LVWSYNFTHQRVAPNVRYLQLGSTGIFQIEQKTTWVDRHSDYNKENARAIAEDELMSMGGCVLNLAGLWGGERQPKSWVGRVATTKDQVRSKKSLHLVHGEDVARAILAIFDKWEKNKASGTRWMLTDGQVYCWWSLFVGWAREGKHVDEEPSKQSQWVYELMEEEGVKALPRDMETLGRCYDSRDFWKTFGLTPLRSRI</sequence>
<dbReference type="AlphaFoldDB" id="A0A4T0BXM5"/>
<comment type="caution">
    <text evidence="1">The sequence shown here is derived from an EMBL/GenBank/DDBJ whole genome shotgun (WGS) entry which is preliminary data.</text>
</comment>
<proteinExistence type="predicted"/>
<dbReference type="Proteomes" id="UP000304947">
    <property type="component" value="Unassembled WGS sequence"/>
</dbReference>
<dbReference type="Gene3D" id="3.40.50.720">
    <property type="entry name" value="NAD(P)-binding Rossmann-like Domain"/>
    <property type="match status" value="1"/>
</dbReference>
<feature type="non-terminal residue" evidence="1">
    <location>
        <position position="1"/>
    </location>
</feature>
<dbReference type="EMBL" id="QZBU01002328">
    <property type="protein sequence ID" value="TIA39409.1"/>
    <property type="molecule type" value="Genomic_DNA"/>
</dbReference>
<evidence type="ECO:0008006" key="3">
    <source>
        <dbReference type="Google" id="ProtNLM"/>
    </source>
</evidence>
<protein>
    <recommendedName>
        <fullName evidence="3">NAD(P)-binding protein</fullName>
    </recommendedName>
</protein>
<dbReference type="PANTHER" id="PTHR40129:SF2">
    <property type="entry name" value="KETOPANTOATE REDUCTASE N-TERMINAL DOMAIN-CONTAINING PROTEIN"/>
    <property type="match status" value="1"/>
</dbReference>
<name>A0A4T0BXM5_AURPU</name>
<reference evidence="1 2" key="1">
    <citation type="submission" date="2018-10" db="EMBL/GenBank/DDBJ databases">
        <title>Fifty Aureobasidium pullulans genomes reveal a recombining polyextremotolerant generalist.</title>
        <authorList>
            <person name="Gostincar C."/>
            <person name="Turk M."/>
            <person name="Zajc J."/>
            <person name="Gunde-Cimerman N."/>
        </authorList>
    </citation>
    <scope>NUCLEOTIDE SEQUENCE [LARGE SCALE GENOMIC DNA]</scope>
    <source>
        <strain evidence="1 2">EXF-3380</strain>
    </source>
</reference>
<organism evidence="1 2">
    <name type="scientific">Aureobasidium pullulans</name>
    <name type="common">Black yeast</name>
    <name type="synonym">Pullularia pullulans</name>
    <dbReference type="NCBI Taxonomy" id="5580"/>
    <lineage>
        <taxon>Eukaryota</taxon>
        <taxon>Fungi</taxon>
        <taxon>Dikarya</taxon>
        <taxon>Ascomycota</taxon>
        <taxon>Pezizomycotina</taxon>
        <taxon>Dothideomycetes</taxon>
        <taxon>Dothideomycetidae</taxon>
        <taxon>Dothideales</taxon>
        <taxon>Saccotheciaceae</taxon>
        <taxon>Aureobasidium</taxon>
    </lineage>
</organism>
<accession>A0A4T0BXM5</accession>
<gene>
    <name evidence="1" type="ORF">D6C83_06388</name>
</gene>
<evidence type="ECO:0000313" key="1">
    <source>
        <dbReference type="EMBL" id="TIA39409.1"/>
    </source>
</evidence>
<evidence type="ECO:0000313" key="2">
    <source>
        <dbReference type="Proteomes" id="UP000304947"/>
    </source>
</evidence>
<dbReference type="PANTHER" id="PTHR40129">
    <property type="entry name" value="KETOPANTOATE REDUCTASE N-TERMINAL DOMAIN-CONTAINING PROTEIN"/>
    <property type="match status" value="1"/>
</dbReference>